<dbReference type="Proteomes" id="UP000182241">
    <property type="component" value="Unassembled WGS sequence"/>
</dbReference>
<dbReference type="EMBL" id="FNSA01000003">
    <property type="protein sequence ID" value="SEC82561.1"/>
    <property type="molecule type" value="Genomic_DNA"/>
</dbReference>
<sequence length="150" mass="15960">MSAQDRLAAIAADHAPDQLSPDDGYSWVDGCTCGWMGTESPNWDAQEWADMDAPEYRTYRLWAEHLAAVIDGAGDIAVIELPKPEPDVDRPTFDAGCGAIAHAEPDGDVRLHSVAWIAGRYGGMFRSPRAAVHLAAALLAAAKAAEAVSD</sequence>
<protein>
    <submittedName>
        <fullName evidence="1">Uncharacterized protein</fullName>
    </submittedName>
</protein>
<evidence type="ECO:0000313" key="2">
    <source>
        <dbReference type="Proteomes" id="UP000182241"/>
    </source>
</evidence>
<evidence type="ECO:0000313" key="1">
    <source>
        <dbReference type="EMBL" id="SEC82561.1"/>
    </source>
</evidence>
<dbReference type="STRING" id="57704.SAMN04489793_3285"/>
<keyword evidence="2" id="KW-1185">Reference proteome</keyword>
<accession>A0A1H4VQ56</accession>
<dbReference type="RefSeq" id="WP_068742733.1">
    <property type="nucleotide sequence ID" value="NZ_FNSA01000003.1"/>
</dbReference>
<reference evidence="2" key="1">
    <citation type="submission" date="2016-10" db="EMBL/GenBank/DDBJ databases">
        <authorList>
            <person name="Varghese N."/>
            <person name="Submissions S."/>
        </authorList>
    </citation>
    <scope>NUCLEOTIDE SEQUENCE [LARGE SCALE GENOMIC DNA]</scope>
    <source>
        <strain evidence="2">DSM 44234</strain>
    </source>
</reference>
<name>A0A1H4VQ56_TSUTY</name>
<dbReference type="AlphaFoldDB" id="A0A1H4VQ56"/>
<proteinExistence type="predicted"/>
<organism evidence="1 2">
    <name type="scientific">Tsukamurella tyrosinosolvens</name>
    <dbReference type="NCBI Taxonomy" id="57704"/>
    <lineage>
        <taxon>Bacteria</taxon>
        <taxon>Bacillati</taxon>
        <taxon>Actinomycetota</taxon>
        <taxon>Actinomycetes</taxon>
        <taxon>Mycobacteriales</taxon>
        <taxon>Tsukamurellaceae</taxon>
        <taxon>Tsukamurella</taxon>
    </lineage>
</organism>
<dbReference type="OrthoDB" id="9812570at2"/>
<gene>
    <name evidence="1" type="ORF">SAMN04489793_3285</name>
</gene>